<proteinExistence type="predicted"/>
<dbReference type="InterPro" id="IPR029058">
    <property type="entry name" value="AB_hydrolase_fold"/>
</dbReference>
<gene>
    <name evidence="1" type="ORF">PS467_39765</name>
</gene>
<dbReference type="SUPFAM" id="SSF53474">
    <property type="entry name" value="alpha/beta-Hydrolases"/>
    <property type="match status" value="1"/>
</dbReference>
<dbReference type="RefSeq" id="WP_311039381.1">
    <property type="nucleotide sequence ID" value="NZ_CP117522.1"/>
</dbReference>
<evidence type="ECO:0008006" key="3">
    <source>
        <dbReference type="Google" id="ProtNLM"/>
    </source>
</evidence>
<accession>A0ABY9V813</accession>
<evidence type="ECO:0000313" key="1">
    <source>
        <dbReference type="EMBL" id="WNF01047.1"/>
    </source>
</evidence>
<sequence>MADRQLIAIDYPGRRDSGRLLDLRLEEHGFDVRYPIQLRSPDEPDAGPHTAALIKASGAEPDRLAGILGYCMAGHLAQEVAGRLAADHGVVLPVVLVDSTPCTAASVAEECRAVFEVFGAGAGGPLPGPGTLEALLDPGTLRDRPSYVIATLRDAMLRRVMETLAEDGAEERELKEAAAPVVDHYVAWLTHLVAAHNCTAPAWGGEVLHLVSRDHPFRADWPGSAATRTEAVDADRAGLPGTARARETVLAFLRDTTGR</sequence>
<dbReference type="Proteomes" id="UP001305606">
    <property type="component" value="Chromosome"/>
</dbReference>
<name>A0ABY9V813_9ACTN</name>
<evidence type="ECO:0000313" key="2">
    <source>
        <dbReference type="Proteomes" id="UP001305606"/>
    </source>
</evidence>
<dbReference type="EMBL" id="CP117522">
    <property type="protein sequence ID" value="WNF01047.1"/>
    <property type="molecule type" value="Genomic_DNA"/>
</dbReference>
<dbReference type="Gene3D" id="3.40.50.1820">
    <property type="entry name" value="alpha/beta hydrolase"/>
    <property type="match status" value="1"/>
</dbReference>
<protein>
    <recommendedName>
        <fullName evidence="3">Thioesterase domain-containing protein</fullName>
    </recommendedName>
</protein>
<reference evidence="1 2" key="1">
    <citation type="submission" date="2023-02" db="EMBL/GenBank/DDBJ databases">
        <title>Streptomyces sp. SCA4-21 with antifungal activity against Fusarium oxysporum f. sp. cubense, Streptomyces sp. SCA2-17 with antifungal activity against Fusarium oxysporum f. sp. cubense.</title>
        <authorList>
            <person name="Qi D."/>
        </authorList>
    </citation>
    <scope>NUCLEOTIDE SEQUENCE [LARGE SCALE GENOMIC DNA]</scope>
    <source>
        <strain evidence="1 2">SCA4-21</strain>
    </source>
</reference>
<keyword evidence="2" id="KW-1185">Reference proteome</keyword>
<organism evidence="1 2">
    <name type="scientific">Streptomyces luomodiensis</name>
    <dbReference type="NCBI Taxonomy" id="3026192"/>
    <lineage>
        <taxon>Bacteria</taxon>
        <taxon>Bacillati</taxon>
        <taxon>Actinomycetota</taxon>
        <taxon>Actinomycetes</taxon>
        <taxon>Kitasatosporales</taxon>
        <taxon>Streptomycetaceae</taxon>
        <taxon>Streptomyces</taxon>
    </lineage>
</organism>